<evidence type="ECO:0000256" key="3">
    <source>
        <dbReference type="HAMAP-Rule" id="MF_00654"/>
    </source>
</evidence>
<dbReference type="GO" id="GO:0033732">
    <property type="term" value="F:pyrroloquinoline-quinone synthase activity"/>
    <property type="evidence" value="ECO:0007669"/>
    <property type="project" value="UniProtKB-EC"/>
</dbReference>
<feature type="region of interest" description="Disordered" evidence="4">
    <location>
        <begin position="240"/>
        <end position="260"/>
    </location>
</feature>
<evidence type="ECO:0000259" key="5">
    <source>
        <dbReference type="Pfam" id="PF03070"/>
    </source>
</evidence>
<dbReference type="AlphaFoldDB" id="A0A2W5NG47"/>
<comment type="caution">
    <text evidence="6">The sequence shown here is derived from an EMBL/GenBank/DDBJ whole genome shotgun (WGS) entry which is preliminary data.</text>
</comment>
<dbReference type="PANTHER" id="PTHR40279:SF3">
    <property type="entry name" value="4-AMINOBENZOATE SYNTHASE"/>
    <property type="match status" value="1"/>
</dbReference>
<dbReference type="InterPro" id="IPR016084">
    <property type="entry name" value="Haem_Oase-like_multi-hlx"/>
</dbReference>
<dbReference type="NCBIfam" id="TIGR02111">
    <property type="entry name" value="PQQ_syn_pqqC"/>
    <property type="match status" value="1"/>
</dbReference>
<name>A0A2W5NG47_RHOSU</name>
<comment type="catalytic activity">
    <reaction evidence="3">
        <text>6-(2-amino-2-carboxyethyl)-7,8-dioxo-1,2,3,4,7,8-hexahydroquinoline-2,4-dicarboxylate + 3 O2 = pyrroloquinoline quinone + 2 H2O2 + 2 H2O + H(+)</text>
        <dbReference type="Rhea" id="RHEA:10692"/>
        <dbReference type="ChEBI" id="CHEBI:15377"/>
        <dbReference type="ChEBI" id="CHEBI:15378"/>
        <dbReference type="ChEBI" id="CHEBI:15379"/>
        <dbReference type="ChEBI" id="CHEBI:16240"/>
        <dbReference type="ChEBI" id="CHEBI:58442"/>
        <dbReference type="ChEBI" id="CHEBI:58778"/>
        <dbReference type="EC" id="1.3.3.11"/>
    </reaction>
</comment>
<dbReference type="HAMAP" id="MF_00654">
    <property type="entry name" value="PQQ_syn_PqqC"/>
    <property type="match status" value="1"/>
</dbReference>
<comment type="pathway">
    <text evidence="3">Cofactor biosynthesis; pyrroloquinoline quinone biosynthesis.</text>
</comment>
<evidence type="ECO:0000313" key="7">
    <source>
        <dbReference type="Proteomes" id="UP000249185"/>
    </source>
</evidence>
<reference evidence="6 7" key="1">
    <citation type="submission" date="2017-08" db="EMBL/GenBank/DDBJ databases">
        <title>Infants hospitalized years apart are colonized by the same room-sourced microbial strains.</title>
        <authorList>
            <person name="Brooks B."/>
            <person name="Olm M.R."/>
            <person name="Firek B.A."/>
            <person name="Baker R."/>
            <person name="Thomas B.C."/>
            <person name="Morowitz M.J."/>
            <person name="Banfield J.F."/>
        </authorList>
    </citation>
    <scope>NUCLEOTIDE SEQUENCE [LARGE SCALE GENOMIC DNA]</scope>
    <source>
        <strain evidence="6">S2_005_002_R2_34</strain>
    </source>
</reference>
<proteinExistence type="inferred from homology"/>
<dbReference type="InterPro" id="IPR011845">
    <property type="entry name" value="PqqC"/>
</dbReference>
<evidence type="ECO:0000256" key="1">
    <source>
        <dbReference type="ARBA" id="ARBA00022905"/>
    </source>
</evidence>
<evidence type="ECO:0000256" key="2">
    <source>
        <dbReference type="ARBA" id="ARBA00023002"/>
    </source>
</evidence>
<sequence length="260" mass="29206">MTGQALSRAEFEARLRAIGAERYHDRHPFHHRLHSGGCSPDQVRAWVINRYYYQSRIPMKDAAFMSRVEDPDLRRAWRSRIEDHDGTEHNEGGIRRWLRLAEAVGLDPDYVASTKGVLPATRFAVDAYVRFVRDKTLLEAIASSLTELFAPRIHAQRIEGLLANYAFADDASLAYFRNRLSEAPKDVAFGLAYVLDHADTLEKQDAAAAALTFKTEVLWSQLDALESAYVSPGRIPPGGWRPHEGLRAEASESRATEAAT</sequence>
<comment type="similarity">
    <text evidence="3">Belongs to the PqqC family.</text>
</comment>
<evidence type="ECO:0000256" key="4">
    <source>
        <dbReference type="SAM" id="MobiDB-lite"/>
    </source>
</evidence>
<dbReference type="GO" id="GO:0018189">
    <property type="term" value="P:pyrroloquinoline quinone biosynthetic process"/>
    <property type="evidence" value="ECO:0007669"/>
    <property type="project" value="UniProtKB-UniRule"/>
</dbReference>
<gene>
    <name evidence="3" type="primary">pqqC</name>
    <name evidence="6" type="ORF">DI556_02150</name>
</gene>
<dbReference type="InterPro" id="IPR039068">
    <property type="entry name" value="PqqC-like"/>
</dbReference>
<feature type="domain" description="Thiaminase-2/PQQC" evidence="5">
    <location>
        <begin position="13"/>
        <end position="223"/>
    </location>
</feature>
<organism evidence="6 7">
    <name type="scientific">Rhodovulum sulfidophilum</name>
    <name type="common">Rhodobacter sulfidophilus</name>
    <dbReference type="NCBI Taxonomy" id="35806"/>
    <lineage>
        <taxon>Bacteria</taxon>
        <taxon>Pseudomonadati</taxon>
        <taxon>Pseudomonadota</taxon>
        <taxon>Alphaproteobacteria</taxon>
        <taxon>Rhodobacterales</taxon>
        <taxon>Paracoccaceae</taxon>
        <taxon>Rhodovulum</taxon>
    </lineage>
</organism>
<accession>A0A2W5NG47</accession>
<keyword evidence="1 3" id="KW-0884">PQQ biosynthesis</keyword>
<protein>
    <recommendedName>
        <fullName evidence="3">Pyrroloquinoline-quinone synthase</fullName>
        <ecNumber evidence="3">1.3.3.11</ecNumber>
    </recommendedName>
    <alternativeName>
        <fullName evidence="3">Coenzyme PQQ synthesis protein C</fullName>
    </alternativeName>
    <alternativeName>
        <fullName evidence="3">Pyrroloquinoline quinone biosynthesis protein C</fullName>
    </alternativeName>
</protein>
<dbReference type="Gene3D" id="1.20.910.10">
    <property type="entry name" value="Heme oxygenase-like"/>
    <property type="match status" value="1"/>
</dbReference>
<feature type="compositionally biased region" description="Basic and acidic residues" evidence="4">
    <location>
        <begin position="241"/>
        <end position="260"/>
    </location>
</feature>
<dbReference type="InterPro" id="IPR004305">
    <property type="entry name" value="Thiaminase-2/PQQC"/>
</dbReference>
<comment type="function">
    <text evidence="3">Ring cyclization and eight-electron oxidation of 3a-(2-amino-2-carboxyethyl)-4,5-dioxo-4,5,6,7,8,9-hexahydroquinoline-7,9-dicarboxylic-acid to PQQ.</text>
</comment>
<keyword evidence="2 3" id="KW-0560">Oxidoreductase</keyword>
<dbReference type="SUPFAM" id="SSF48613">
    <property type="entry name" value="Heme oxygenase-like"/>
    <property type="match status" value="1"/>
</dbReference>
<dbReference type="PANTHER" id="PTHR40279">
    <property type="entry name" value="PQQC-LIKE PROTEIN"/>
    <property type="match status" value="1"/>
</dbReference>
<evidence type="ECO:0000313" key="6">
    <source>
        <dbReference type="EMBL" id="PZQ52476.1"/>
    </source>
</evidence>
<dbReference type="EC" id="1.3.3.11" evidence="3"/>
<dbReference type="Proteomes" id="UP000249185">
    <property type="component" value="Unassembled WGS sequence"/>
</dbReference>
<dbReference type="Pfam" id="PF03070">
    <property type="entry name" value="TENA_THI-4"/>
    <property type="match status" value="1"/>
</dbReference>
<dbReference type="UniPathway" id="UPA00539"/>
<dbReference type="EMBL" id="QFPW01000001">
    <property type="protein sequence ID" value="PZQ52476.1"/>
    <property type="molecule type" value="Genomic_DNA"/>
</dbReference>